<evidence type="ECO:0000313" key="2">
    <source>
        <dbReference type="Proteomes" id="UP000278907"/>
    </source>
</evidence>
<evidence type="ECO:0008006" key="3">
    <source>
        <dbReference type="Google" id="ProtNLM"/>
    </source>
</evidence>
<keyword evidence="2" id="KW-1185">Reference proteome</keyword>
<evidence type="ECO:0000313" key="1">
    <source>
        <dbReference type="EMBL" id="RKH88401.1"/>
    </source>
</evidence>
<dbReference type="SUPFAM" id="SSF53474">
    <property type="entry name" value="alpha/beta-Hydrolases"/>
    <property type="match status" value="1"/>
</dbReference>
<dbReference type="Gene3D" id="3.40.50.1820">
    <property type="entry name" value="alpha/beta hydrolase"/>
    <property type="match status" value="1"/>
</dbReference>
<sequence length="166" mass="17914">LLALIDSYVPETVAASEPALERTLAVGLFAQDLMGVSLAELELDMAELATLEPEAALTRVLESAVRAGALPPGVDSANPAALFRVFEANLEAARRYHPPAMEQRVLRVQAEELADTGPGDGGWSALVGERLESHRLPGNHYTLLREPTVQTVADLLTKALRDPRRK</sequence>
<protein>
    <recommendedName>
        <fullName evidence="3">Non-ribosomal peptide synthetase</fullName>
    </recommendedName>
</protein>
<name>A0ABX9Q4K5_9BACT</name>
<comment type="caution">
    <text evidence="1">The sequence shown here is derived from an EMBL/GenBank/DDBJ whole genome shotgun (WGS) entry which is preliminary data.</text>
</comment>
<feature type="non-terminal residue" evidence="1">
    <location>
        <position position="1"/>
    </location>
</feature>
<reference evidence="1 2" key="1">
    <citation type="submission" date="2018-09" db="EMBL/GenBank/DDBJ databases">
        <authorList>
            <person name="Livingstone P.G."/>
            <person name="Whitworth D.E."/>
        </authorList>
    </citation>
    <scope>NUCLEOTIDE SEQUENCE [LARGE SCALE GENOMIC DNA]</scope>
    <source>
        <strain evidence="1 2">CA031B</strain>
    </source>
</reference>
<gene>
    <name evidence="1" type="ORF">D7Y13_41485</name>
</gene>
<accession>A0ABX9Q4K5</accession>
<proteinExistence type="predicted"/>
<organism evidence="1 2">
    <name type="scientific">Corallococcus praedator</name>
    <dbReference type="NCBI Taxonomy" id="2316724"/>
    <lineage>
        <taxon>Bacteria</taxon>
        <taxon>Pseudomonadati</taxon>
        <taxon>Myxococcota</taxon>
        <taxon>Myxococcia</taxon>
        <taxon>Myxococcales</taxon>
        <taxon>Cystobacterineae</taxon>
        <taxon>Myxococcaceae</taxon>
        <taxon>Corallococcus</taxon>
    </lineage>
</organism>
<dbReference type="RefSeq" id="WP_199733007.1">
    <property type="nucleotide sequence ID" value="NZ_RAWI01000751.1"/>
</dbReference>
<dbReference type="InterPro" id="IPR029058">
    <property type="entry name" value="AB_hydrolase_fold"/>
</dbReference>
<dbReference type="EMBL" id="RAWI01000751">
    <property type="protein sequence ID" value="RKH88401.1"/>
    <property type="molecule type" value="Genomic_DNA"/>
</dbReference>
<dbReference type="Proteomes" id="UP000278907">
    <property type="component" value="Unassembled WGS sequence"/>
</dbReference>